<reference evidence="3 4" key="1">
    <citation type="journal article" date="2007" name="Appl. Environ. Microbiol.">
        <title>Genome sequence of the cellulolytic gliding bacterium Cytophaga hutchinsonii.</title>
        <authorList>
            <person name="Xie G."/>
            <person name="Bruce D.C."/>
            <person name="Challacombe J.F."/>
            <person name="Chertkov O."/>
            <person name="Detter J.C."/>
            <person name="Gilna P."/>
            <person name="Han C.S."/>
            <person name="Lucas S."/>
            <person name="Misra M."/>
            <person name="Myers G.L."/>
            <person name="Richardson P."/>
            <person name="Tapia R."/>
            <person name="Thayer N."/>
            <person name="Thompson L.S."/>
            <person name="Brettin T.S."/>
            <person name="Henrissat B."/>
            <person name="Wilson D.B."/>
            <person name="McBride M.J."/>
        </authorList>
    </citation>
    <scope>NUCLEOTIDE SEQUENCE [LARGE SCALE GENOMIC DNA]</scope>
    <source>
        <strain evidence="4">ATCC 33406 / DSM 1761 / CIP 103989 / NBRC 15051 / NCIMB 9469 / D465</strain>
    </source>
</reference>
<dbReference type="PANTHER" id="PTHR35580">
    <property type="entry name" value="CELL SURFACE GLYCOPROTEIN (S-LAYER PROTEIN)-LIKE PROTEIN"/>
    <property type="match status" value="1"/>
</dbReference>
<dbReference type="SMART" id="SM00409">
    <property type="entry name" value="IG"/>
    <property type="match status" value="3"/>
</dbReference>
<feature type="signal peptide" evidence="1">
    <location>
        <begin position="1"/>
        <end position="18"/>
    </location>
</feature>
<gene>
    <name evidence="3" type="ordered locus">CHU_0939</name>
</gene>
<dbReference type="SUPFAM" id="SSF48726">
    <property type="entry name" value="Immunoglobulin"/>
    <property type="match status" value="3"/>
</dbReference>
<accession>A0A6N4SPJ5</accession>
<evidence type="ECO:0000259" key="2">
    <source>
        <dbReference type="PROSITE" id="PS50835"/>
    </source>
</evidence>
<dbReference type="InterPro" id="IPR003599">
    <property type="entry name" value="Ig_sub"/>
</dbReference>
<name>A0A6N4SPJ5_CYTH3</name>
<dbReference type="Pfam" id="PF18962">
    <property type="entry name" value="Por_Secre_tail"/>
    <property type="match status" value="1"/>
</dbReference>
<feature type="domain" description="Ig-like" evidence="2">
    <location>
        <begin position="1795"/>
        <end position="1880"/>
    </location>
</feature>
<dbReference type="EMBL" id="CP000383">
    <property type="protein sequence ID" value="ABG58218.1"/>
    <property type="molecule type" value="Genomic_DNA"/>
</dbReference>
<dbReference type="InterPro" id="IPR052918">
    <property type="entry name" value="Motility_Chemotaxis_Reg"/>
</dbReference>
<dbReference type="EC" id="3.2.1.-" evidence="3"/>
<organism evidence="3 4">
    <name type="scientific">Cytophaga hutchinsonii (strain ATCC 33406 / DSM 1761 / CIP 103989 / NBRC 15051 / NCIMB 9469 / D465)</name>
    <dbReference type="NCBI Taxonomy" id="269798"/>
    <lineage>
        <taxon>Bacteria</taxon>
        <taxon>Pseudomonadati</taxon>
        <taxon>Bacteroidota</taxon>
        <taxon>Cytophagia</taxon>
        <taxon>Cytophagales</taxon>
        <taxon>Cytophagaceae</taxon>
        <taxon>Cytophaga</taxon>
    </lineage>
</organism>
<dbReference type="Pfam" id="PF13927">
    <property type="entry name" value="Ig_3"/>
    <property type="match status" value="1"/>
</dbReference>
<sequence length="1976" mass="199523">MKKTILLLTILTTFCSYAVKSQTSNLVYSLGKTGSTIEITSIASDASNNIYVCGSFTGSSVDFNPLGTAVTKSSLGGTDGFIAKYNAAGELAAVNTFGNSGAERAGKVYVDATGVYMLATVAAGIVKFDPSDFGTSGGSGAMALVKYNDQLALQSSILVKKAAGGTGDSFNDIKVSGTDIYVTGALNNSAVEFNPLGTSKQLTPNGFTDIFVAKYNASLICQFAFNVGGIDGDAGKGIDVDGSGNIYVTGYFRGQGINLNPMGTTSVYEIGEAEELAGAVGDVFVAKYSPTTACQWAINIGTASADQGTDILVSNAGTVYVGGIVKDDILPADFNTANPETNIYAGHGLNDIFVASYTTAGIYSWHLGTGSTQQDDLATMAFDASGNILITGFAGGNVNFGNGQTISALGGSDVYFATVSTSGTALSAYNEGGSGNEQGNGIAVTAAGNILLTGNLSASGDYDPTASPAGSITLKGAQDGFVVRYGPACTAPVINAQPTNMVTCQGISTSFSVTATGATSYQWYKNGSAVSGATTASYTISSPVAADATTYTVDVINTCQTITSNTVSLTVDPLITGGTIGNNQSICSGTVPAFLIEVSPVTGGSSTAIPTYMWLSSPDGVSNWTAISGATAKTYGPGVLMSTTYYRRLDFKGASCLPAPTNVVTITVDPAVTAATISSDQTICSGSVPAQLTGAVAAGGSASATASYVWESSVNGTGGWTAISGATLKDYTPGTLTADTYYRRTDKKGACAGVVSNVVAIVVDAQVAVPVISSPQTICMGSIPVPIGGAPAIGGSATATASYTWESSPNGTIGWTTISGITAKDYAPLTLSTTTYYRRNDKKGACAPRMSNSIAITVDPVVTTPSISADQAICSGTIPAQITGAAAGGGSTAGTAVYKWESSANGTTGWTTISGATGKDYTPAALTATTYYRRSDTKGACSAVVSNVVKITVDPVVTTPSISADQTTCSGATPNQIGGAAAAGGSSATAMYTWESSSTGITGWTIISGATGKDYTPAALTATTYYRRSDTKGTCNAAVSNVVKITVDPVVTTPSISADQTICSGSTANQIGGSAAAGGSSATAMYAWESSSTGITGWTTISGATSKDYTPVSLTATTYYRRSDTKGACDAAVSNTVKITVDPAVTAPAISADQTICFGSTPAQIGGSAATGGSATATAIYKWESSANGTTGWTTISGATLKDYTPSALGATTYYRRSDTKGICSPAVSNVVKITVDPAVTIPVISADQTICSGSAPAQLTGAVAGGGSATATAAYIWETSSTGTSGWIIIASATSKDYTPGALTATTYYRRTDIKGVCSAAISNTIKITVNPIVTPSVSISTPATTICTGTAVTFNTAPANEGTAPTYQWKKDGVNISGETNASYTTTTATNSSSYSVALTSNELCKTTATVQSNNIVLTVTASAAAAVTVDAAPGNSICAGTSTTFTATPANGGTAPTYEWFIGTISQGAPSTTKNTFTSTTLTNGSQVKVRMVSNSGCASPSTAESTPIAMTVASIPTVNVSLAVDRITICANEAVVFTATPSGGGTAPIYVWKNNGVIINGQNSSTYTTSSLTAGNAIKVEITSNAACATTTAVSSNIISVTVNASKTPSVSISTGSTTICAGASITFATNAVNPGATPVYKWKLNNNIIAGATGSSYTTTAASNGDVYAVELTSNAACAVPATVVSNDLTINVNDVTVIDVQPASQSVCALGNTVTFSVSASGTNLTYKWRKGSADLANGSVYSGVSTKDLTISNITASELATNYNVVVTGTCGNVTSANTTLSQTTTAITITTQPENQTVVTGGVITLSVAATGPTLTYQWKRNGTNLSDGAKISGSQSAILTITNAQPSDNFNDYVCVISSPCATQKTTNPVSVVVSTATSIQNAQAQGFYVMPNPSSGLFVLTNESTPFTVENIEIVSMQGVVVATKAISGTSNLSEEIHAQELPSGMYLLIVKGEGQQALLKIAIDK</sequence>
<dbReference type="InterPro" id="IPR013783">
    <property type="entry name" value="Ig-like_fold"/>
</dbReference>
<keyword evidence="3" id="KW-0326">Glycosidase</keyword>
<feature type="chain" id="PRO_5026842392" evidence="1">
    <location>
        <begin position="19"/>
        <end position="1976"/>
    </location>
</feature>
<protein>
    <submittedName>
        <fullName evidence="3">CHU large protein uncharacterized</fullName>
        <ecNumber evidence="3">3.2.1.-</ecNumber>
    </submittedName>
</protein>
<dbReference type="InterPro" id="IPR026444">
    <property type="entry name" value="Secre_tail"/>
</dbReference>
<keyword evidence="4" id="KW-1185">Reference proteome</keyword>
<dbReference type="KEGG" id="chu:CHU_0939"/>
<dbReference type="SUPFAM" id="SSF101898">
    <property type="entry name" value="NHL repeat"/>
    <property type="match status" value="1"/>
</dbReference>
<keyword evidence="1" id="KW-0732">Signal</keyword>
<evidence type="ECO:0000256" key="1">
    <source>
        <dbReference type="SAM" id="SignalP"/>
    </source>
</evidence>
<evidence type="ECO:0000313" key="4">
    <source>
        <dbReference type="Proteomes" id="UP000001822"/>
    </source>
</evidence>
<dbReference type="Gene3D" id="2.60.40.10">
    <property type="entry name" value="Immunoglobulins"/>
    <property type="match status" value="6"/>
</dbReference>
<dbReference type="PROSITE" id="PS50835">
    <property type="entry name" value="IG_LIKE"/>
    <property type="match status" value="3"/>
</dbReference>
<evidence type="ECO:0000313" key="3">
    <source>
        <dbReference type="EMBL" id="ABG58218.1"/>
    </source>
</evidence>
<keyword evidence="3" id="KW-0378">Hydrolase</keyword>
<proteinExistence type="predicted"/>
<dbReference type="InterPro" id="IPR007110">
    <property type="entry name" value="Ig-like_dom"/>
</dbReference>
<dbReference type="RefSeq" id="WP_011584333.1">
    <property type="nucleotide sequence ID" value="NC_008255.1"/>
</dbReference>
<feature type="domain" description="Ig-like" evidence="2">
    <location>
        <begin position="468"/>
        <end position="570"/>
    </location>
</feature>
<dbReference type="NCBIfam" id="TIGR04183">
    <property type="entry name" value="Por_Secre_tail"/>
    <property type="match status" value="1"/>
</dbReference>
<dbReference type="GO" id="GO:0016798">
    <property type="term" value="F:hydrolase activity, acting on glycosyl bonds"/>
    <property type="evidence" value="ECO:0007669"/>
    <property type="project" value="UniProtKB-KW"/>
</dbReference>
<feature type="domain" description="Ig-like" evidence="2">
    <location>
        <begin position="1337"/>
        <end position="1423"/>
    </location>
</feature>
<dbReference type="PANTHER" id="PTHR35580:SF1">
    <property type="entry name" value="PHYTASE-LIKE DOMAIN-CONTAINING PROTEIN"/>
    <property type="match status" value="1"/>
</dbReference>
<dbReference type="Proteomes" id="UP000001822">
    <property type="component" value="Chromosome"/>
</dbReference>
<dbReference type="InterPro" id="IPR036179">
    <property type="entry name" value="Ig-like_dom_sf"/>
</dbReference>